<dbReference type="PANTHER" id="PTHR12110">
    <property type="entry name" value="HYDROXYPYRUVATE ISOMERASE"/>
    <property type="match status" value="1"/>
</dbReference>
<dbReference type="GO" id="GO:0016853">
    <property type="term" value="F:isomerase activity"/>
    <property type="evidence" value="ECO:0007669"/>
    <property type="project" value="UniProtKB-KW"/>
</dbReference>
<evidence type="ECO:0000313" key="2">
    <source>
        <dbReference type="EMBL" id="MFE9604449.1"/>
    </source>
</evidence>
<keyword evidence="2" id="KW-0413">Isomerase</keyword>
<dbReference type="EMBL" id="JBIAHM010000016">
    <property type="protein sequence ID" value="MFE9604449.1"/>
    <property type="molecule type" value="Genomic_DNA"/>
</dbReference>
<dbReference type="InterPro" id="IPR013022">
    <property type="entry name" value="Xyl_isomerase-like_TIM-brl"/>
</dbReference>
<sequence length="317" mass="35605">MKLGFLTACLPSLSLDDIAGWAAAEGYQTLEVAVWPSTGGRDFEASHLPVATFSEADEDATRALLRRTGLEISSLAYYENNLHPDPATREAIRTHLRHVIDVAARLGVESVGTFIGRDPGLSVVENLREGEKILPELVGYAADRGVKIVIENCVMEGWHPDGYPGNLAYSPELWEWMFGLGFYLNWDPSHLTWIGVDPLTTIEPYIDRIVHTQAKDVELFPAKRDRFGLFGTVHKGNNPWEMGWWRYRVPGLGEVDWRHVVDRFHELGYTGTVSVEHEDPVWSGTEDKVKQGLRIAHRTLRPLIGEQTATERDIPAP</sequence>
<protein>
    <submittedName>
        <fullName evidence="2">Sugar phosphate isomerase/epimerase family protein</fullName>
    </submittedName>
</protein>
<dbReference type="Proteomes" id="UP001601303">
    <property type="component" value="Unassembled WGS sequence"/>
</dbReference>
<organism evidence="2 3">
    <name type="scientific">Streptomyces hokutonensis</name>
    <dbReference type="NCBI Taxonomy" id="1306990"/>
    <lineage>
        <taxon>Bacteria</taxon>
        <taxon>Bacillati</taxon>
        <taxon>Actinomycetota</taxon>
        <taxon>Actinomycetes</taxon>
        <taxon>Kitasatosporales</taxon>
        <taxon>Streptomycetaceae</taxon>
        <taxon>Streptomyces</taxon>
    </lineage>
</organism>
<dbReference type="Pfam" id="PF01261">
    <property type="entry name" value="AP_endonuc_2"/>
    <property type="match status" value="1"/>
</dbReference>
<dbReference type="InterPro" id="IPR050312">
    <property type="entry name" value="IolE/XylAMocC-like"/>
</dbReference>
<name>A0ABW6ME85_9ACTN</name>
<reference evidence="2 3" key="1">
    <citation type="submission" date="2024-10" db="EMBL/GenBank/DDBJ databases">
        <title>The Natural Products Discovery Center: Release of the First 8490 Sequenced Strains for Exploring Actinobacteria Biosynthetic Diversity.</title>
        <authorList>
            <person name="Kalkreuter E."/>
            <person name="Kautsar S.A."/>
            <person name="Yang D."/>
            <person name="Bader C.D."/>
            <person name="Teijaro C.N."/>
            <person name="Fluegel L."/>
            <person name="Davis C.M."/>
            <person name="Simpson J.R."/>
            <person name="Lauterbach L."/>
            <person name="Steele A.D."/>
            <person name="Gui C."/>
            <person name="Meng S."/>
            <person name="Li G."/>
            <person name="Viehrig K."/>
            <person name="Ye F."/>
            <person name="Su P."/>
            <person name="Kiefer A.F."/>
            <person name="Nichols A."/>
            <person name="Cepeda A.J."/>
            <person name="Yan W."/>
            <person name="Fan B."/>
            <person name="Jiang Y."/>
            <person name="Adhikari A."/>
            <person name="Zheng C.-J."/>
            <person name="Schuster L."/>
            <person name="Cowan T.M."/>
            <person name="Smanski M.J."/>
            <person name="Chevrette M.G."/>
            <person name="De Carvalho L.P.S."/>
            <person name="Shen B."/>
        </authorList>
    </citation>
    <scope>NUCLEOTIDE SEQUENCE [LARGE SCALE GENOMIC DNA]</scope>
    <source>
        <strain evidence="2 3">NPDC006488</strain>
    </source>
</reference>
<comment type="caution">
    <text evidence="2">The sequence shown here is derived from an EMBL/GenBank/DDBJ whole genome shotgun (WGS) entry which is preliminary data.</text>
</comment>
<evidence type="ECO:0000313" key="3">
    <source>
        <dbReference type="Proteomes" id="UP001601303"/>
    </source>
</evidence>
<dbReference type="RefSeq" id="WP_388113383.1">
    <property type="nucleotide sequence ID" value="NZ_JBIAHM010000016.1"/>
</dbReference>
<accession>A0ABW6ME85</accession>
<dbReference type="SUPFAM" id="SSF51658">
    <property type="entry name" value="Xylose isomerase-like"/>
    <property type="match status" value="1"/>
</dbReference>
<keyword evidence="3" id="KW-1185">Reference proteome</keyword>
<dbReference type="InterPro" id="IPR036237">
    <property type="entry name" value="Xyl_isomerase-like_sf"/>
</dbReference>
<proteinExistence type="predicted"/>
<gene>
    <name evidence="2" type="ORF">ACFYNQ_38630</name>
</gene>
<evidence type="ECO:0000259" key="1">
    <source>
        <dbReference type="Pfam" id="PF01261"/>
    </source>
</evidence>
<dbReference type="PANTHER" id="PTHR12110:SF21">
    <property type="entry name" value="XYLOSE ISOMERASE-LIKE TIM BARREL DOMAIN-CONTAINING PROTEIN"/>
    <property type="match status" value="1"/>
</dbReference>
<dbReference type="Gene3D" id="3.20.20.150">
    <property type="entry name" value="Divalent-metal-dependent TIM barrel enzymes"/>
    <property type="match status" value="1"/>
</dbReference>
<feature type="domain" description="Xylose isomerase-like TIM barrel" evidence="1">
    <location>
        <begin position="21"/>
        <end position="294"/>
    </location>
</feature>